<evidence type="ECO:0000256" key="51">
    <source>
        <dbReference type="PROSITE-ProRule" id="PRU01363"/>
    </source>
</evidence>
<dbReference type="GO" id="GO:0071770">
    <property type="term" value="P:DIM/DIP cell wall layer assembly"/>
    <property type="evidence" value="ECO:0007669"/>
    <property type="project" value="TreeGrafter"/>
</dbReference>
<dbReference type="FunFam" id="3.40.366.10:FF:000002">
    <property type="entry name" value="Probable polyketide synthase 2"/>
    <property type="match status" value="1"/>
</dbReference>
<evidence type="ECO:0000256" key="19">
    <source>
        <dbReference type="ARBA" id="ARBA00023442"/>
    </source>
</evidence>
<dbReference type="GO" id="GO:0004313">
    <property type="term" value="F:[acyl-carrier-protein] S-acetyltransferase activity"/>
    <property type="evidence" value="ECO:0007669"/>
    <property type="project" value="UniProtKB-EC"/>
</dbReference>
<comment type="catalytic activity">
    <reaction evidence="42">
        <text>decanoyl-[ACP] + malonyl-[ACP] + H(+) = 3-oxododecanoyl-[ACP] + holo-[ACP] + CO2</text>
        <dbReference type="Rhea" id="RHEA:41868"/>
        <dbReference type="Rhea" id="RHEA-COMP:9623"/>
        <dbReference type="Rhea" id="RHEA-COMP:9640"/>
        <dbReference type="Rhea" id="RHEA-COMP:9641"/>
        <dbReference type="Rhea" id="RHEA-COMP:9685"/>
        <dbReference type="ChEBI" id="CHEBI:15378"/>
        <dbReference type="ChEBI" id="CHEBI:16526"/>
        <dbReference type="ChEBI" id="CHEBI:64479"/>
        <dbReference type="ChEBI" id="CHEBI:78449"/>
        <dbReference type="ChEBI" id="CHEBI:78468"/>
        <dbReference type="ChEBI" id="CHEBI:78469"/>
    </reaction>
    <physiologicalReaction direction="left-to-right" evidence="42">
        <dbReference type="Rhea" id="RHEA:41869"/>
    </physiologicalReaction>
</comment>
<dbReference type="Pfam" id="PF00698">
    <property type="entry name" value="Acyl_transf_1"/>
    <property type="match status" value="1"/>
</dbReference>
<evidence type="ECO:0000256" key="48">
    <source>
        <dbReference type="ARBA" id="ARBA00049521"/>
    </source>
</evidence>
<comment type="catalytic activity">
    <reaction evidence="29">
        <text>3-oxobutanoyl-[ACP] + NADPH + H(+) = (3R)-hydroxybutanoyl-[ACP] + NADP(+)</text>
        <dbReference type="Rhea" id="RHEA:41804"/>
        <dbReference type="Rhea" id="RHEA-COMP:9625"/>
        <dbReference type="Rhea" id="RHEA-COMP:9626"/>
        <dbReference type="ChEBI" id="CHEBI:15378"/>
        <dbReference type="ChEBI" id="CHEBI:57783"/>
        <dbReference type="ChEBI" id="CHEBI:58349"/>
        <dbReference type="ChEBI" id="CHEBI:78450"/>
        <dbReference type="ChEBI" id="CHEBI:78451"/>
    </reaction>
    <physiologicalReaction direction="left-to-right" evidence="29">
        <dbReference type="Rhea" id="RHEA:41805"/>
    </physiologicalReaction>
</comment>
<dbReference type="Pfam" id="PF00109">
    <property type="entry name" value="ketoacyl-synt"/>
    <property type="match status" value="1"/>
</dbReference>
<comment type="catalytic activity">
    <reaction evidence="17">
        <text>(3R)-hydroxyhexadecanoyl-[ACP] = (2E)-hexadecenoyl-[ACP] + H2O</text>
        <dbReference type="Rhea" id="RHEA:41908"/>
        <dbReference type="Rhea" id="RHEA-COMP:9650"/>
        <dbReference type="Rhea" id="RHEA-COMP:9651"/>
        <dbReference type="ChEBI" id="CHEBI:15377"/>
        <dbReference type="ChEBI" id="CHEBI:78480"/>
        <dbReference type="ChEBI" id="CHEBI:78481"/>
    </reaction>
    <physiologicalReaction direction="left-to-right" evidence="17">
        <dbReference type="Rhea" id="RHEA:41909"/>
    </physiologicalReaction>
</comment>
<comment type="catalytic activity">
    <reaction evidence="44">
        <text>3-oxododecanoyl-[ACP] + NADPH + H(+) = (3R)-hydroxydodecanoyl-[ACP] + NADP(+)</text>
        <dbReference type="Rhea" id="RHEA:41872"/>
        <dbReference type="Rhea" id="RHEA-COMP:9641"/>
        <dbReference type="Rhea" id="RHEA-COMP:9642"/>
        <dbReference type="ChEBI" id="CHEBI:15378"/>
        <dbReference type="ChEBI" id="CHEBI:57783"/>
        <dbReference type="ChEBI" id="CHEBI:58349"/>
        <dbReference type="ChEBI" id="CHEBI:78469"/>
        <dbReference type="ChEBI" id="CHEBI:78470"/>
    </reaction>
    <physiologicalReaction direction="left-to-right" evidence="44">
        <dbReference type="Rhea" id="RHEA:41873"/>
    </physiologicalReaction>
</comment>
<evidence type="ECO:0000256" key="22">
    <source>
        <dbReference type="ARBA" id="ARBA00047400"/>
    </source>
</evidence>
<comment type="catalytic activity">
    <reaction evidence="26">
        <text>dodecanoyl-[ACP] + malonyl-[ACP] + H(+) = 3-oxotetradecanoyl-[ACP] + holo-[ACP] + CO2</text>
        <dbReference type="Rhea" id="RHEA:41884"/>
        <dbReference type="Rhea" id="RHEA-COMP:9623"/>
        <dbReference type="Rhea" id="RHEA-COMP:9644"/>
        <dbReference type="Rhea" id="RHEA-COMP:9645"/>
        <dbReference type="Rhea" id="RHEA-COMP:9685"/>
        <dbReference type="ChEBI" id="CHEBI:15378"/>
        <dbReference type="ChEBI" id="CHEBI:16526"/>
        <dbReference type="ChEBI" id="CHEBI:64479"/>
        <dbReference type="ChEBI" id="CHEBI:65264"/>
        <dbReference type="ChEBI" id="CHEBI:78449"/>
        <dbReference type="ChEBI" id="CHEBI:78473"/>
    </reaction>
    <physiologicalReaction direction="left-to-right" evidence="26">
        <dbReference type="Rhea" id="RHEA:41885"/>
    </physiologicalReaction>
</comment>
<dbReference type="PROSITE" id="PS50075">
    <property type="entry name" value="CARRIER"/>
    <property type="match status" value="1"/>
</dbReference>
<dbReference type="FunFam" id="3.40.50.720:FF:000209">
    <property type="entry name" value="Polyketide synthase Pks12"/>
    <property type="match status" value="1"/>
</dbReference>
<dbReference type="EMBL" id="SJPQ01000002">
    <property type="protein sequence ID" value="TWT88483.1"/>
    <property type="molecule type" value="Genomic_DNA"/>
</dbReference>
<comment type="catalytic activity">
    <reaction evidence="20">
        <text>3-oxooctadecanoyl-[ACP] + NADPH + H(+) = (3R)-hydroxyoctadecanoyl-[ACP] + NADP(+)</text>
        <dbReference type="Rhea" id="RHEA:41920"/>
        <dbReference type="Rhea" id="RHEA-COMP:9653"/>
        <dbReference type="Rhea" id="RHEA-COMP:9654"/>
        <dbReference type="ChEBI" id="CHEBI:15378"/>
        <dbReference type="ChEBI" id="CHEBI:57783"/>
        <dbReference type="ChEBI" id="CHEBI:58349"/>
        <dbReference type="ChEBI" id="CHEBI:78487"/>
        <dbReference type="ChEBI" id="CHEBI:78488"/>
    </reaction>
    <physiologicalReaction direction="left-to-right" evidence="20">
        <dbReference type="Rhea" id="RHEA:41921"/>
    </physiologicalReaction>
</comment>
<dbReference type="InterPro" id="IPR014043">
    <property type="entry name" value="Acyl_transferase_dom"/>
</dbReference>
<dbReference type="InterPro" id="IPR020841">
    <property type="entry name" value="PKS_Beta-ketoAc_synthase_dom"/>
</dbReference>
<dbReference type="InterPro" id="IPR001227">
    <property type="entry name" value="Ac_transferase_dom_sf"/>
</dbReference>
<comment type="catalytic activity">
    <reaction evidence="36">
        <text>3-oxohexanoyl-[ACP] + NADPH + H(+) = (3R)-hydroxyhexanoyl-[ACP] + NADP(+)</text>
        <dbReference type="Rhea" id="RHEA:41824"/>
        <dbReference type="Rhea" id="RHEA-COMP:9629"/>
        <dbReference type="Rhea" id="RHEA-COMP:9630"/>
        <dbReference type="ChEBI" id="CHEBI:15378"/>
        <dbReference type="ChEBI" id="CHEBI:57783"/>
        <dbReference type="ChEBI" id="CHEBI:58349"/>
        <dbReference type="ChEBI" id="CHEBI:78456"/>
        <dbReference type="ChEBI" id="CHEBI:78457"/>
    </reaction>
    <physiologicalReaction direction="left-to-right" evidence="36">
        <dbReference type="Rhea" id="RHEA:41825"/>
    </physiologicalReaction>
</comment>
<evidence type="ECO:0000256" key="45">
    <source>
        <dbReference type="ARBA" id="ARBA00049414"/>
    </source>
</evidence>
<dbReference type="InterPro" id="IPR014030">
    <property type="entry name" value="Ketoacyl_synth_N"/>
</dbReference>
<feature type="region of interest" description="Disordered" evidence="52">
    <location>
        <begin position="1022"/>
        <end position="1050"/>
    </location>
</feature>
<dbReference type="InterPro" id="IPR020807">
    <property type="entry name" value="PKS_DH"/>
</dbReference>
<accession>A0A5C5ZQB8</accession>
<dbReference type="InterPro" id="IPR016035">
    <property type="entry name" value="Acyl_Trfase/lysoPLipase"/>
</dbReference>
<comment type="catalytic activity">
    <reaction evidence="28">
        <text>(2E)-hexenoyl-[ACP] + NADPH + H(+) = hexanoyl-[ACP] + NADP(+)</text>
        <dbReference type="Rhea" id="RHEA:41832"/>
        <dbReference type="Rhea" id="RHEA-COMP:9631"/>
        <dbReference type="Rhea" id="RHEA-COMP:9632"/>
        <dbReference type="ChEBI" id="CHEBI:15378"/>
        <dbReference type="ChEBI" id="CHEBI:57783"/>
        <dbReference type="ChEBI" id="CHEBI:58349"/>
        <dbReference type="ChEBI" id="CHEBI:78458"/>
        <dbReference type="ChEBI" id="CHEBI:78459"/>
    </reaction>
    <physiologicalReaction direction="left-to-right" evidence="28">
        <dbReference type="Rhea" id="RHEA:41833"/>
    </physiologicalReaction>
</comment>
<proteinExistence type="predicted"/>
<dbReference type="Gene3D" id="3.40.50.1820">
    <property type="entry name" value="alpha/beta hydrolase"/>
    <property type="match status" value="1"/>
</dbReference>
<dbReference type="Pfam" id="PF00550">
    <property type="entry name" value="PP-binding"/>
    <property type="match status" value="1"/>
</dbReference>
<comment type="catalytic activity">
    <reaction evidence="41">
        <text>(2E)-octadecenoyl-[ACP] + NADPH + H(+) = octadecanoyl-[ACP] + NADP(+)</text>
        <dbReference type="Rhea" id="RHEA:41928"/>
        <dbReference type="Rhea" id="RHEA-COMP:9655"/>
        <dbReference type="Rhea" id="RHEA-COMP:9656"/>
        <dbReference type="ChEBI" id="CHEBI:15378"/>
        <dbReference type="ChEBI" id="CHEBI:57783"/>
        <dbReference type="ChEBI" id="CHEBI:58349"/>
        <dbReference type="ChEBI" id="CHEBI:78489"/>
        <dbReference type="ChEBI" id="CHEBI:78495"/>
    </reaction>
    <physiologicalReaction direction="left-to-right" evidence="41">
        <dbReference type="Rhea" id="RHEA:41929"/>
    </physiologicalReaction>
</comment>
<evidence type="ECO:0000256" key="24">
    <source>
        <dbReference type="ARBA" id="ARBA00047451"/>
    </source>
</evidence>
<evidence type="ECO:0000256" key="10">
    <source>
        <dbReference type="ARBA" id="ARBA00023332"/>
    </source>
</evidence>
<evidence type="ECO:0000256" key="37">
    <source>
        <dbReference type="ARBA" id="ARBA00048650"/>
    </source>
</evidence>
<evidence type="ECO:0000256" key="38">
    <source>
        <dbReference type="ARBA" id="ARBA00048691"/>
    </source>
</evidence>
<comment type="catalytic activity">
    <reaction evidence="33">
        <text>tetradecanoyl-[ACP] + H2O = tetradecanoate + holo-[ACP] + H(+)</text>
        <dbReference type="Rhea" id="RHEA:30123"/>
        <dbReference type="Rhea" id="RHEA-COMP:9648"/>
        <dbReference type="Rhea" id="RHEA-COMP:9685"/>
        <dbReference type="ChEBI" id="CHEBI:15377"/>
        <dbReference type="ChEBI" id="CHEBI:15378"/>
        <dbReference type="ChEBI" id="CHEBI:30807"/>
        <dbReference type="ChEBI" id="CHEBI:64479"/>
        <dbReference type="ChEBI" id="CHEBI:78477"/>
        <dbReference type="EC" id="3.1.2.14"/>
    </reaction>
    <physiologicalReaction direction="left-to-right" evidence="33">
        <dbReference type="Rhea" id="RHEA:30124"/>
    </physiologicalReaction>
</comment>
<evidence type="ECO:0000313" key="57">
    <source>
        <dbReference type="Proteomes" id="UP000315440"/>
    </source>
</evidence>
<dbReference type="SUPFAM" id="SSF53474">
    <property type="entry name" value="alpha/beta-Hydrolases"/>
    <property type="match status" value="1"/>
</dbReference>
<dbReference type="GO" id="GO:0031177">
    <property type="term" value="F:phosphopantetheine binding"/>
    <property type="evidence" value="ECO:0007669"/>
    <property type="project" value="InterPro"/>
</dbReference>
<evidence type="ECO:0000256" key="4">
    <source>
        <dbReference type="ARBA" id="ARBA00022679"/>
    </source>
</evidence>
<dbReference type="PROSITE" id="PS52019">
    <property type="entry name" value="PKS_MFAS_DH"/>
    <property type="match status" value="1"/>
</dbReference>
<dbReference type="PROSITE" id="PS52004">
    <property type="entry name" value="KS3_2"/>
    <property type="match status" value="1"/>
</dbReference>
<evidence type="ECO:0000256" key="27">
    <source>
        <dbReference type="ARBA" id="ARBA00047810"/>
    </source>
</evidence>
<feature type="region of interest" description="N-terminal hotdog fold" evidence="51">
    <location>
        <begin position="939"/>
        <end position="1067"/>
    </location>
</feature>
<feature type="domain" description="Ketosynthase family 3 (KS3)" evidence="54">
    <location>
        <begin position="39"/>
        <end position="465"/>
    </location>
</feature>
<comment type="catalytic activity">
    <reaction evidence="39">
        <text>hexadecanoyl-[ACP] + H2O = hexadecanoate + holo-[ACP] + H(+)</text>
        <dbReference type="Rhea" id="RHEA:41932"/>
        <dbReference type="Rhea" id="RHEA-COMP:9652"/>
        <dbReference type="Rhea" id="RHEA-COMP:9685"/>
        <dbReference type="ChEBI" id="CHEBI:7896"/>
        <dbReference type="ChEBI" id="CHEBI:15377"/>
        <dbReference type="ChEBI" id="CHEBI:15378"/>
        <dbReference type="ChEBI" id="CHEBI:64479"/>
        <dbReference type="ChEBI" id="CHEBI:78483"/>
        <dbReference type="EC" id="3.1.2.14"/>
    </reaction>
    <physiologicalReaction direction="left-to-right" evidence="39">
        <dbReference type="Rhea" id="RHEA:41933"/>
    </physiologicalReaction>
</comment>
<dbReference type="GO" id="GO:0016297">
    <property type="term" value="F:fatty acyl-[ACP] hydrolase activity"/>
    <property type="evidence" value="ECO:0007669"/>
    <property type="project" value="UniProtKB-EC"/>
</dbReference>
<dbReference type="PANTHER" id="PTHR43775:SF37">
    <property type="entry name" value="SI:DKEY-61P9.11"/>
    <property type="match status" value="1"/>
</dbReference>
<evidence type="ECO:0000256" key="2">
    <source>
        <dbReference type="ARBA" id="ARBA00022450"/>
    </source>
</evidence>
<evidence type="ECO:0000259" key="54">
    <source>
        <dbReference type="PROSITE" id="PS52004"/>
    </source>
</evidence>
<comment type="catalytic activity">
    <reaction evidence="47">
        <text>butanoyl-[ACP] + malonyl-[ACP] + H(+) = 3-oxohexanoyl-[ACP] + holo-[ACP] + CO2</text>
        <dbReference type="Rhea" id="RHEA:41820"/>
        <dbReference type="Rhea" id="RHEA-COMP:9623"/>
        <dbReference type="Rhea" id="RHEA-COMP:9628"/>
        <dbReference type="Rhea" id="RHEA-COMP:9629"/>
        <dbReference type="Rhea" id="RHEA-COMP:9685"/>
        <dbReference type="ChEBI" id="CHEBI:15378"/>
        <dbReference type="ChEBI" id="CHEBI:16526"/>
        <dbReference type="ChEBI" id="CHEBI:64479"/>
        <dbReference type="ChEBI" id="CHEBI:78449"/>
        <dbReference type="ChEBI" id="CHEBI:78454"/>
        <dbReference type="ChEBI" id="CHEBI:78456"/>
    </reaction>
    <physiologicalReaction direction="left-to-right" evidence="47">
        <dbReference type="Rhea" id="RHEA:41821"/>
    </physiologicalReaction>
</comment>
<comment type="catalytic activity">
    <reaction evidence="34">
        <text>(2E)-octenoyl-[ACP] + NADPH + H(+) = octanoyl-[ACP] + NADP(+)</text>
        <dbReference type="Rhea" id="RHEA:41848"/>
        <dbReference type="Rhea" id="RHEA-COMP:9635"/>
        <dbReference type="Rhea" id="RHEA-COMP:9636"/>
        <dbReference type="ChEBI" id="CHEBI:15378"/>
        <dbReference type="ChEBI" id="CHEBI:57783"/>
        <dbReference type="ChEBI" id="CHEBI:58349"/>
        <dbReference type="ChEBI" id="CHEBI:78462"/>
        <dbReference type="ChEBI" id="CHEBI:78463"/>
    </reaction>
    <physiologicalReaction direction="left-to-right" evidence="34">
        <dbReference type="Rhea" id="RHEA:41849"/>
    </physiologicalReaction>
</comment>
<comment type="function">
    <text evidence="50">Involved in production of the polyketide antibiotic thailandamide.</text>
</comment>
<dbReference type="Gene3D" id="3.40.50.720">
    <property type="entry name" value="NAD(P)-binding Rossmann-like Domain"/>
    <property type="match status" value="3"/>
</dbReference>
<dbReference type="InterPro" id="IPR013154">
    <property type="entry name" value="ADH-like_N"/>
</dbReference>
<comment type="catalytic activity">
    <reaction evidence="21">
        <text>hexanoyl-[ACP] + malonyl-[ACP] + H(+) = 3-oxooctanoyl-[ACP] + holo-[ACP] + CO2</text>
        <dbReference type="Rhea" id="RHEA:41836"/>
        <dbReference type="Rhea" id="RHEA-COMP:9623"/>
        <dbReference type="Rhea" id="RHEA-COMP:9632"/>
        <dbReference type="Rhea" id="RHEA-COMP:9633"/>
        <dbReference type="Rhea" id="RHEA-COMP:9685"/>
        <dbReference type="ChEBI" id="CHEBI:15378"/>
        <dbReference type="ChEBI" id="CHEBI:16526"/>
        <dbReference type="ChEBI" id="CHEBI:64479"/>
        <dbReference type="ChEBI" id="CHEBI:78449"/>
        <dbReference type="ChEBI" id="CHEBI:78459"/>
        <dbReference type="ChEBI" id="CHEBI:78460"/>
    </reaction>
    <physiologicalReaction direction="left-to-right" evidence="21">
        <dbReference type="Rhea" id="RHEA:41837"/>
    </physiologicalReaction>
</comment>
<evidence type="ECO:0000256" key="9">
    <source>
        <dbReference type="ARBA" id="ARBA00023315"/>
    </source>
</evidence>
<dbReference type="InterPro" id="IPR049551">
    <property type="entry name" value="PKS_DH_C"/>
</dbReference>
<dbReference type="Gene3D" id="1.10.1200.10">
    <property type="entry name" value="ACP-like"/>
    <property type="match status" value="1"/>
</dbReference>
<dbReference type="InterPro" id="IPR049552">
    <property type="entry name" value="PKS_DH_N"/>
</dbReference>
<feature type="region of interest" description="C-terminal hotdog fold" evidence="51">
    <location>
        <begin position="1082"/>
        <end position="1239"/>
    </location>
</feature>
<comment type="pathway">
    <text evidence="1">Lipid metabolism.</text>
</comment>
<dbReference type="InterPro" id="IPR029058">
    <property type="entry name" value="AB_hydrolase_fold"/>
</dbReference>
<dbReference type="InterPro" id="IPR036291">
    <property type="entry name" value="NAD(P)-bd_dom_sf"/>
</dbReference>
<evidence type="ECO:0000256" key="30">
    <source>
        <dbReference type="ARBA" id="ARBA00047961"/>
    </source>
</evidence>
<dbReference type="Pfam" id="PF08659">
    <property type="entry name" value="KR"/>
    <property type="match status" value="1"/>
</dbReference>
<dbReference type="InterPro" id="IPR009081">
    <property type="entry name" value="PP-bd_ACP"/>
</dbReference>
<evidence type="ECO:0000256" key="42">
    <source>
        <dbReference type="ARBA" id="ARBA00049109"/>
    </source>
</evidence>
<comment type="catalytic activity">
    <reaction evidence="48">
        <text>(2E)-decenoyl-[ACP] + NADPH + H(+) = decanoyl-[ACP] + NADP(+)</text>
        <dbReference type="Rhea" id="RHEA:41864"/>
        <dbReference type="Rhea" id="RHEA-COMP:9639"/>
        <dbReference type="Rhea" id="RHEA-COMP:9640"/>
        <dbReference type="ChEBI" id="CHEBI:15378"/>
        <dbReference type="ChEBI" id="CHEBI:57783"/>
        <dbReference type="ChEBI" id="CHEBI:58349"/>
        <dbReference type="ChEBI" id="CHEBI:78467"/>
        <dbReference type="ChEBI" id="CHEBI:78468"/>
    </reaction>
    <physiologicalReaction direction="left-to-right" evidence="48">
        <dbReference type="Rhea" id="RHEA:41865"/>
    </physiologicalReaction>
</comment>
<gene>
    <name evidence="56" type="primary">pks2</name>
    <name evidence="56" type="ORF">Mal64_19660</name>
</gene>
<dbReference type="Gene3D" id="3.40.47.10">
    <property type="match status" value="1"/>
</dbReference>
<evidence type="ECO:0000256" key="31">
    <source>
        <dbReference type="ARBA" id="ARBA00048051"/>
    </source>
</evidence>
<dbReference type="PROSITE" id="PS00606">
    <property type="entry name" value="KS3_1"/>
    <property type="match status" value="1"/>
</dbReference>
<comment type="function">
    <text evidence="19">Fatty acid synthetase is a multifunctional enzyme that catalyzes the de novo biosynthesis of long-chain saturated fatty acids starting from acetyl-CoA and malonyl-CoA in the presence of NADPH. This multifunctional protein contains 7 catalytic activities and a site for the binding of the prosthetic group 4'-phosphopantetheine of the acyl carrier protein ([ACP]) domain.</text>
</comment>
<evidence type="ECO:0000256" key="17">
    <source>
        <dbReference type="ARBA" id="ARBA00023401"/>
    </source>
</evidence>
<evidence type="ECO:0000259" key="53">
    <source>
        <dbReference type="PROSITE" id="PS50075"/>
    </source>
</evidence>
<dbReference type="GO" id="GO:0004312">
    <property type="term" value="F:fatty acid synthase activity"/>
    <property type="evidence" value="ECO:0007669"/>
    <property type="project" value="TreeGrafter"/>
</dbReference>
<dbReference type="PANTHER" id="PTHR43775">
    <property type="entry name" value="FATTY ACID SYNTHASE"/>
    <property type="match status" value="1"/>
</dbReference>
<dbReference type="Pfam" id="PF16197">
    <property type="entry name" value="KAsynt_C_assoc"/>
    <property type="match status" value="1"/>
</dbReference>
<dbReference type="InterPro" id="IPR001031">
    <property type="entry name" value="Thioesterase"/>
</dbReference>
<dbReference type="InterPro" id="IPR018201">
    <property type="entry name" value="Ketoacyl_synth_AS"/>
</dbReference>
<evidence type="ECO:0000256" key="40">
    <source>
        <dbReference type="ARBA" id="ARBA00048935"/>
    </source>
</evidence>
<dbReference type="Pfam" id="PF00107">
    <property type="entry name" value="ADH_zinc_N"/>
    <property type="match status" value="1"/>
</dbReference>
<evidence type="ECO:0000256" key="12">
    <source>
        <dbReference type="ARBA" id="ARBA00023373"/>
    </source>
</evidence>
<comment type="catalytic activity">
    <reaction evidence="27">
        <text>(2E)-hexadecenoyl-[ACP] + NADPH + H(+) = hexadecanoyl-[ACP] + NADP(+)</text>
        <dbReference type="Rhea" id="RHEA:41912"/>
        <dbReference type="Rhea" id="RHEA-COMP:9651"/>
        <dbReference type="Rhea" id="RHEA-COMP:9652"/>
        <dbReference type="ChEBI" id="CHEBI:15378"/>
        <dbReference type="ChEBI" id="CHEBI:57783"/>
        <dbReference type="ChEBI" id="CHEBI:58349"/>
        <dbReference type="ChEBI" id="CHEBI:78481"/>
        <dbReference type="ChEBI" id="CHEBI:78483"/>
    </reaction>
    <physiologicalReaction direction="left-to-right" evidence="27">
        <dbReference type="Rhea" id="RHEA:41913"/>
    </physiologicalReaction>
</comment>
<dbReference type="Pfam" id="PF08240">
    <property type="entry name" value="ADH_N"/>
    <property type="match status" value="1"/>
</dbReference>
<evidence type="ECO:0000256" key="18">
    <source>
        <dbReference type="ARBA" id="ARBA00023402"/>
    </source>
</evidence>
<comment type="catalytic activity">
    <reaction evidence="16">
        <text>(3R)-hydroxyoctadecanoyl-[ACP] = (2E)-octadecenoyl-[ACP] + H2O</text>
        <dbReference type="Rhea" id="RHEA:41924"/>
        <dbReference type="Rhea" id="RHEA-COMP:9654"/>
        <dbReference type="Rhea" id="RHEA-COMP:9655"/>
        <dbReference type="ChEBI" id="CHEBI:15377"/>
        <dbReference type="ChEBI" id="CHEBI:78488"/>
        <dbReference type="ChEBI" id="CHEBI:78489"/>
    </reaction>
    <physiologicalReaction direction="left-to-right" evidence="16">
        <dbReference type="Rhea" id="RHEA:41925"/>
    </physiologicalReaction>
</comment>
<dbReference type="SMART" id="SM00822">
    <property type="entry name" value="PKS_KR"/>
    <property type="match status" value="1"/>
</dbReference>
<dbReference type="Pfam" id="PF02801">
    <property type="entry name" value="Ketoacyl-synt_C"/>
    <property type="match status" value="1"/>
</dbReference>
<dbReference type="GO" id="GO:0005737">
    <property type="term" value="C:cytoplasm"/>
    <property type="evidence" value="ECO:0007669"/>
    <property type="project" value="TreeGrafter"/>
</dbReference>
<comment type="catalytic activity">
    <reaction evidence="31">
        <text>hexadecanoyl-[ACP] + malonyl-[ACP] + H(+) = 3-oxooctadecanoyl-[ACP] + holo-[ACP] + CO2</text>
        <dbReference type="Rhea" id="RHEA:41916"/>
        <dbReference type="Rhea" id="RHEA-COMP:9623"/>
        <dbReference type="Rhea" id="RHEA-COMP:9652"/>
        <dbReference type="Rhea" id="RHEA-COMP:9653"/>
        <dbReference type="Rhea" id="RHEA-COMP:9685"/>
        <dbReference type="ChEBI" id="CHEBI:15378"/>
        <dbReference type="ChEBI" id="CHEBI:16526"/>
        <dbReference type="ChEBI" id="CHEBI:64479"/>
        <dbReference type="ChEBI" id="CHEBI:78449"/>
        <dbReference type="ChEBI" id="CHEBI:78483"/>
        <dbReference type="ChEBI" id="CHEBI:78487"/>
    </reaction>
    <physiologicalReaction direction="left-to-right" evidence="31">
        <dbReference type="Rhea" id="RHEA:41917"/>
    </physiologicalReaction>
</comment>
<evidence type="ECO:0000256" key="8">
    <source>
        <dbReference type="ARBA" id="ARBA00023268"/>
    </source>
</evidence>
<evidence type="ECO:0000256" key="52">
    <source>
        <dbReference type="SAM" id="MobiDB-lite"/>
    </source>
</evidence>
<dbReference type="InterPro" id="IPR011032">
    <property type="entry name" value="GroES-like_sf"/>
</dbReference>
<comment type="catalytic activity">
    <reaction evidence="23">
        <text>3-oxodecanoyl-[ACP] + NADPH + H(+) = (3R)-hydroxydecanoyl-[ACP] + NADP(+)</text>
        <dbReference type="Rhea" id="RHEA:41856"/>
        <dbReference type="Rhea" id="RHEA-COMP:9637"/>
        <dbReference type="Rhea" id="RHEA-COMP:9638"/>
        <dbReference type="ChEBI" id="CHEBI:15378"/>
        <dbReference type="ChEBI" id="CHEBI:57783"/>
        <dbReference type="ChEBI" id="CHEBI:58349"/>
        <dbReference type="ChEBI" id="CHEBI:78464"/>
        <dbReference type="ChEBI" id="CHEBI:78466"/>
    </reaction>
    <physiologicalReaction direction="left-to-right" evidence="23">
        <dbReference type="Rhea" id="RHEA:41857"/>
    </physiologicalReaction>
</comment>
<comment type="catalytic activity">
    <reaction evidence="10">
        <text>(3R)-hydroxyoctanoyl-[ACP] = (2E)-octenoyl-[ACP] + H2O</text>
        <dbReference type="Rhea" id="RHEA:41844"/>
        <dbReference type="Rhea" id="RHEA-COMP:9634"/>
        <dbReference type="Rhea" id="RHEA-COMP:9635"/>
        <dbReference type="ChEBI" id="CHEBI:15377"/>
        <dbReference type="ChEBI" id="CHEBI:78461"/>
        <dbReference type="ChEBI" id="CHEBI:78462"/>
    </reaction>
    <physiologicalReaction direction="left-to-right" evidence="10">
        <dbReference type="Rhea" id="RHEA:41845"/>
    </physiologicalReaction>
</comment>
<evidence type="ECO:0000256" key="47">
    <source>
        <dbReference type="ARBA" id="ARBA00049449"/>
    </source>
</evidence>
<dbReference type="InterPro" id="IPR020806">
    <property type="entry name" value="PKS_PP-bd"/>
</dbReference>
<evidence type="ECO:0000256" key="14">
    <source>
        <dbReference type="ARBA" id="ARBA00023394"/>
    </source>
</evidence>
<dbReference type="EC" id="2.3.1.-" evidence="56"/>
<evidence type="ECO:0000256" key="1">
    <source>
        <dbReference type="ARBA" id="ARBA00005189"/>
    </source>
</evidence>
<dbReference type="InterPro" id="IPR049900">
    <property type="entry name" value="PKS_mFAS_DH"/>
</dbReference>
<evidence type="ECO:0000256" key="15">
    <source>
        <dbReference type="ARBA" id="ARBA00023398"/>
    </source>
</evidence>
<evidence type="ECO:0000256" key="11">
    <source>
        <dbReference type="ARBA" id="ARBA00023351"/>
    </source>
</evidence>
<dbReference type="InterPro" id="IPR057326">
    <property type="entry name" value="KR_dom"/>
</dbReference>
<evidence type="ECO:0000256" key="33">
    <source>
        <dbReference type="ARBA" id="ARBA00048289"/>
    </source>
</evidence>
<dbReference type="GO" id="GO:0004316">
    <property type="term" value="F:3-oxoacyl-[acyl-carrier-protein] reductase (NADPH) activity"/>
    <property type="evidence" value="ECO:0007669"/>
    <property type="project" value="UniProtKB-EC"/>
</dbReference>
<dbReference type="SUPFAM" id="SSF47336">
    <property type="entry name" value="ACP-like"/>
    <property type="match status" value="1"/>
</dbReference>
<evidence type="ECO:0000256" key="32">
    <source>
        <dbReference type="ARBA" id="ARBA00048281"/>
    </source>
</evidence>
<evidence type="ECO:0000256" key="20">
    <source>
        <dbReference type="ARBA" id="ARBA00047300"/>
    </source>
</evidence>
<protein>
    <submittedName>
        <fullName evidence="56">Phthioceranic/hydroxyphthioceranic acid synthase</fullName>
        <ecNumber evidence="56">2.3.1.-</ecNumber>
    </submittedName>
</protein>
<dbReference type="Pfam" id="PF14765">
    <property type="entry name" value="PS-DH"/>
    <property type="match status" value="1"/>
</dbReference>
<dbReference type="GO" id="GO:0004315">
    <property type="term" value="F:3-oxoacyl-[acyl-carrier-protein] synthase activity"/>
    <property type="evidence" value="ECO:0007669"/>
    <property type="project" value="UniProtKB-EC"/>
</dbReference>
<dbReference type="GO" id="GO:0019171">
    <property type="term" value="F:(3R)-hydroxyacyl-[acyl-carrier-protein] dehydratase activity"/>
    <property type="evidence" value="ECO:0007669"/>
    <property type="project" value="UniProtKB-EC"/>
</dbReference>
<evidence type="ECO:0000256" key="26">
    <source>
        <dbReference type="ARBA" id="ARBA00047578"/>
    </source>
</evidence>
<dbReference type="CDD" id="cd05195">
    <property type="entry name" value="enoyl_red"/>
    <property type="match status" value="1"/>
</dbReference>
<dbReference type="InterPro" id="IPR013149">
    <property type="entry name" value="ADH-like_C"/>
</dbReference>
<evidence type="ECO:0000256" key="6">
    <source>
        <dbReference type="ARBA" id="ARBA00022857"/>
    </source>
</evidence>
<keyword evidence="9 56" id="KW-0012">Acyltransferase</keyword>
<evidence type="ECO:0000313" key="56">
    <source>
        <dbReference type="EMBL" id="TWT88483.1"/>
    </source>
</evidence>
<evidence type="ECO:0000256" key="3">
    <source>
        <dbReference type="ARBA" id="ARBA00022553"/>
    </source>
</evidence>
<dbReference type="InterPro" id="IPR020802">
    <property type="entry name" value="TesA-like"/>
</dbReference>
<comment type="catalytic activity">
    <reaction evidence="45">
        <text>3-oxohexadecanoyl-[ACP] + NADPH + H(+) = (3R)-hydroxyhexadecanoyl-[ACP] + NADP(+)</text>
        <dbReference type="Rhea" id="RHEA:41904"/>
        <dbReference type="Rhea" id="RHEA-COMP:9649"/>
        <dbReference type="Rhea" id="RHEA-COMP:9650"/>
        <dbReference type="ChEBI" id="CHEBI:15378"/>
        <dbReference type="ChEBI" id="CHEBI:57783"/>
        <dbReference type="ChEBI" id="CHEBI:58349"/>
        <dbReference type="ChEBI" id="CHEBI:78478"/>
        <dbReference type="ChEBI" id="CHEBI:78480"/>
    </reaction>
    <physiologicalReaction direction="left-to-right" evidence="45">
        <dbReference type="Rhea" id="RHEA:41905"/>
    </physiologicalReaction>
</comment>
<dbReference type="InterPro" id="IPR050091">
    <property type="entry name" value="PKS_NRPS_Biosynth_Enz"/>
</dbReference>
<keyword evidence="2" id="KW-0596">Phosphopantetheine</keyword>
<comment type="catalytic activity">
    <reaction evidence="18">
        <text>(3R)-hydroxybutanoyl-[ACP] = (2E)-butenoyl-[ACP] + H2O</text>
        <dbReference type="Rhea" id="RHEA:41808"/>
        <dbReference type="Rhea" id="RHEA-COMP:9626"/>
        <dbReference type="Rhea" id="RHEA-COMP:9627"/>
        <dbReference type="ChEBI" id="CHEBI:15377"/>
        <dbReference type="ChEBI" id="CHEBI:78451"/>
        <dbReference type="ChEBI" id="CHEBI:78453"/>
    </reaction>
    <physiologicalReaction direction="left-to-right" evidence="18">
        <dbReference type="Rhea" id="RHEA:41809"/>
    </physiologicalReaction>
</comment>
<comment type="catalytic activity">
    <reaction evidence="38">
        <text>holo-[ACP] + acetyl-CoA = acetyl-[ACP] + CoA</text>
        <dbReference type="Rhea" id="RHEA:41788"/>
        <dbReference type="Rhea" id="RHEA-COMP:9621"/>
        <dbReference type="Rhea" id="RHEA-COMP:9685"/>
        <dbReference type="ChEBI" id="CHEBI:57287"/>
        <dbReference type="ChEBI" id="CHEBI:57288"/>
        <dbReference type="ChEBI" id="CHEBI:64479"/>
        <dbReference type="ChEBI" id="CHEBI:78446"/>
        <dbReference type="EC" id="2.3.1.38"/>
    </reaction>
    <physiologicalReaction direction="left-to-right" evidence="38">
        <dbReference type="Rhea" id="RHEA:41789"/>
    </physiologicalReaction>
</comment>
<organism evidence="56 57">
    <name type="scientific">Pseudobythopirellula maris</name>
    <dbReference type="NCBI Taxonomy" id="2527991"/>
    <lineage>
        <taxon>Bacteria</taxon>
        <taxon>Pseudomonadati</taxon>
        <taxon>Planctomycetota</taxon>
        <taxon>Planctomycetia</taxon>
        <taxon>Pirellulales</taxon>
        <taxon>Lacipirellulaceae</taxon>
        <taxon>Pseudobythopirellula</taxon>
    </lineage>
</organism>
<evidence type="ECO:0000256" key="7">
    <source>
        <dbReference type="ARBA" id="ARBA00022898"/>
    </source>
</evidence>
<dbReference type="Gene3D" id="3.40.366.10">
    <property type="entry name" value="Malonyl-Coenzyme A Acyl Carrier Protein, domain 2"/>
    <property type="match status" value="1"/>
</dbReference>
<dbReference type="InterPro" id="IPR016036">
    <property type="entry name" value="Malonyl_transacylase_ACP-bd"/>
</dbReference>
<evidence type="ECO:0000256" key="28">
    <source>
        <dbReference type="ARBA" id="ARBA00047897"/>
    </source>
</evidence>
<feature type="domain" description="PKS/mFAS DH" evidence="55">
    <location>
        <begin position="939"/>
        <end position="1239"/>
    </location>
</feature>
<comment type="catalytic activity">
    <reaction evidence="46">
        <text>3-oxooctanoyl-[ACP] + NADPH + H(+) = (3R)-hydroxyoctanoyl-[ACP] + NADP(+)</text>
        <dbReference type="Rhea" id="RHEA:41840"/>
        <dbReference type="Rhea" id="RHEA-COMP:9633"/>
        <dbReference type="Rhea" id="RHEA-COMP:9634"/>
        <dbReference type="ChEBI" id="CHEBI:15378"/>
        <dbReference type="ChEBI" id="CHEBI:57783"/>
        <dbReference type="ChEBI" id="CHEBI:58349"/>
        <dbReference type="ChEBI" id="CHEBI:78460"/>
        <dbReference type="ChEBI" id="CHEBI:78461"/>
    </reaction>
    <physiologicalReaction direction="left-to-right" evidence="46">
        <dbReference type="Rhea" id="RHEA:41841"/>
    </physiologicalReaction>
</comment>
<dbReference type="InterPro" id="IPR036736">
    <property type="entry name" value="ACP-like_sf"/>
</dbReference>
<dbReference type="InterPro" id="IPR013968">
    <property type="entry name" value="PKS_KR"/>
</dbReference>
<evidence type="ECO:0000256" key="41">
    <source>
        <dbReference type="ARBA" id="ARBA00049019"/>
    </source>
</evidence>
<comment type="catalytic activity">
    <reaction evidence="32">
        <text>(2E)-dodecenoyl-[ACP] + NADPH + H(+) = dodecanoyl-[ACP] + NADP(+)</text>
        <dbReference type="Rhea" id="RHEA:41880"/>
        <dbReference type="Rhea" id="RHEA-COMP:9643"/>
        <dbReference type="Rhea" id="RHEA-COMP:9644"/>
        <dbReference type="ChEBI" id="CHEBI:15378"/>
        <dbReference type="ChEBI" id="CHEBI:57783"/>
        <dbReference type="ChEBI" id="CHEBI:58349"/>
        <dbReference type="ChEBI" id="CHEBI:65264"/>
        <dbReference type="ChEBI" id="CHEBI:78472"/>
    </reaction>
    <physiologicalReaction direction="left-to-right" evidence="32">
        <dbReference type="Rhea" id="RHEA:41881"/>
    </physiologicalReaction>
</comment>
<feature type="active site" description="Proton acceptor; for dehydratase activity" evidence="51">
    <location>
        <position position="970"/>
    </location>
</feature>
<dbReference type="InterPro" id="IPR014031">
    <property type="entry name" value="Ketoacyl_synth_C"/>
</dbReference>
<dbReference type="Gene3D" id="3.10.129.110">
    <property type="entry name" value="Polyketide synthase dehydratase"/>
    <property type="match status" value="1"/>
</dbReference>
<comment type="catalytic activity">
    <reaction evidence="49">
        <text>octanoyl-[ACP] + malonyl-[ACP] + H(+) = 3-oxodecanoyl-[ACP] + holo-[ACP] + CO2</text>
        <dbReference type="Rhea" id="RHEA:41852"/>
        <dbReference type="Rhea" id="RHEA-COMP:9623"/>
        <dbReference type="Rhea" id="RHEA-COMP:9636"/>
        <dbReference type="Rhea" id="RHEA-COMP:9637"/>
        <dbReference type="Rhea" id="RHEA-COMP:9685"/>
        <dbReference type="ChEBI" id="CHEBI:15378"/>
        <dbReference type="ChEBI" id="CHEBI:16526"/>
        <dbReference type="ChEBI" id="CHEBI:64479"/>
        <dbReference type="ChEBI" id="CHEBI:78449"/>
        <dbReference type="ChEBI" id="CHEBI:78463"/>
        <dbReference type="ChEBI" id="CHEBI:78464"/>
    </reaction>
    <physiologicalReaction direction="left-to-right" evidence="49">
        <dbReference type="Rhea" id="RHEA:41853"/>
    </physiologicalReaction>
</comment>
<dbReference type="RefSeq" id="WP_146399583.1">
    <property type="nucleotide sequence ID" value="NZ_SJPQ01000002.1"/>
</dbReference>
<keyword evidence="4 56" id="KW-0808">Transferase</keyword>
<dbReference type="SUPFAM" id="SSF53901">
    <property type="entry name" value="Thiolase-like"/>
    <property type="match status" value="1"/>
</dbReference>
<dbReference type="CDD" id="cd08955">
    <property type="entry name" value="KR_2_FAS_SDR_x"/>
    <property type="match status" value="1"/>
</dbReference>
<dbReference type="SUPFAM" id="SSF50129">
    <property type="entry name" value="GroES-like"/>
    <property type="match status" value="1"/>
</dbReference>
<comment type="catalytic activity">
    <reaction evidence="35">
        <text>a fatty acyl-[ACP] + malonyl-[ACP] + H(+) = a 3-oxoacyl-[ACP] + holo-[ACP] + CO2</text>
        <dbReference type="Rhea" id="RHEA:22836"/>
        <dbReference type="Rhea" id="RHEA-COMP:9623"/>
        <dbReference type="Rhea" id="RHEA-COMP:9685"/>
        <dbReference type="Rhea" id="RHEA-COMP:9916"/>
        <dbReference type="Rhea" id="RHEA-COMP:14125"/>
        <dbReference type="ChEBI" id="CHEBI:15378"/>
        <dbReference type="ChEBI" id="CHEBI:16526"/>
        <dbReference type="ChEBI" id="CHEBI:64479"/>
        <dbReference type="ChEBI" id="CHEBI:78449"/>
        <dbReference type="ChEBI" id="CHEBI:78776"/>
        <dbReference type="ChEBI" id="CHEBI:138651"/>
        <dbReference type="EC" id="2.3.1.41"/>
    </reaction>
    <physiologicalReaction direction="left-to-right" evidence="35">
        <dbReference type="Rhea" id="RHEA:22837"/>
    </physiologicalReaction>
</comment>
<dbReference type="SMART" id="SM00827">
    <property type="entry name" value="PKS_AT"/>
    <property type="match status" value="1"/>
</dbReference>
<dbReference type="SUPFAM" id="SSF52151">
    <property type="entry name" value="FabD/lysophospholipase-like"/>
    <property type="match status" value="1"/>
</dbReference>
<keyword evidence="5" id="KW-0702">S-nitrosylation</keyword>
<comment type="catalytic activity">
    <reaction evidence="24">
        <text>tetradecanoyl-[ACP] + malonyl-[ACP] + H(+) = 3-oxohexadecanoyl-[ACP] + holo-[ACP] + CO2</text>
        <dbReference type="Rhea" id="RHEA:41900"/>
        <dbReference type="Rhea" id="RHEA-COMP:9623"/>
        <dbReference type="Rhea" id="RHEA-COMP:9648"/>
        <dbReference type="Rhea" id="RHEA-COMP:9649"/>
        <dbReference type="Rhea" id="RHEA-COMP:9685"/>
        <dbReference type="ChEBI" id="CHEBI:15378"/>
        <dbReference type="ChEBI" id="CHEBI:16526"/>
        <dbReference type="ChEBI" id="CHEBI:64479"/>
        <dbReference type="ChEBI" id="CHEBI:78449"/>
        <dbReference type="ChEBI" id="CHEBI:78477"/>
        <dbReference type="ChEBI" id="CHEBI:78478"/>
    </reaction>
    <physiologicalReaction direction="left-to-right" evidence="24">
        <dbReference type="Rhea" id="RHEA:41901"/>
    </physiologicalReaction>
</comment>
<dbReference type="Pfam" id="PF00975">
    <property type="entry name" value="Thioesterase"/>
    <property type="match status" value="1"/>
</dbReference>
<dbReference type="SMART" id="SM00824">
    <property type="entry name" value="PKS_TE"/>
    <property type="match status" value="1"/>
</dbReference>
<evidence type="ECO:0000256" key="44">
    <source>
        <dbReference type="ARBA" id="ARBA00049263"/>
    </source>
</evidence>
<comment type="caution">
    <text evidence="56">The sequence shown here is derived from an EMBL/GenBank/DDBJ whole genome shotgun (WGS) entry which is preliminary data.</text>
</comment>
<dbReference type="InterPro" id="IPR042104">
    <property type="entry name" value="PKS_dehydratase_sf"/>
</dbReference>
<dbReference type="InterPro" id="IPR016039">
    <property type="entry name" value="Thiolase-like"/>
</dbReference>
<evidence type="ECO:0000256" key="29">
    <source>
        <dbReference type="ARBA" id="ARBA00047953"/>
    </source>
</evidence>
<comment type="catalytic activity">
    <reaction evidence="11">
        <text>(3R)-hydroxydodecanoyl-[ACP] = (2E)-dodecenoyl-[ACP] + H2O</text>
        <dbReference type="Rhea" id="RHEA:41876"/>
        <dbReference type="Rhea" id="RHEA-COMP:9642"/>
        <dbReference type="Rhea" id="RHEA-COMP:9643"/>
        <dbReference type="ChEBI" id="CHEBI:15377"/>
        <dbReference type="ChEBI" id="CHEBI:78470"/>
        <dbReference type="ChEBI" id="CHEBI:78472"/>
    </reaction>
    <physiologicalReaction direction="left-to-right" evidence="11">
        <dbReference type="Rhea" id="RHEA:41877"/>
    </physiologicalReaction>
</comment>
<evidence type="ECO:0000256" key="35">
    <source>
        <dbReference type="ARBA" id="ARBA00048506"/>
    </source>
</evidence>
<evidence type="ECO:0000256" key="23">
    <source>
        <dbReference type="ARBA" id="ARBA00047440"/>
    </source>
</evidence>
<feature type="active site" description="Proton donor; for dehydratase activity" evidence="51">
    <location>
        <position position="1144"/>
    </location>
</feature>
<dbReference type="InterPro" id="IPR032821">
    <property type="entry name" value="PKS_assoc"/>
</dbReference>
<feature type="domain" description="Carrier" evidence="53">
    <location>
        <begin position="2123"/>
        <end position="2197"/>
    </location>
</feature>
<evidence type="ECO:0000256" key="34">
    <source>
        <dbReference type="ARBA" id="ARBA00048420"/>
    </source>
</evidence>
<keyword evidence="7" id="KW-0663">Pyridoxal phosphate</keyword>
<dbReference type="FunFam" id="3.40.47.10:FF:000019">
    <property type="entry name" value="Polyketide synthase type I"/>
    <property type="match status" value="1"/>
</dbReference>
<dbReference type="OrthoDB" id="219272at2"/>
<comment type="catalytic activity">
    <reaction evidence="12">
        <text>(3R)-hydroxyhexanoyl-[ACP] = (2E)-hexenoyl-[ACP] + H2O</text>
        <dbReference type="Rhea" id="RHEA:41828"/>
        <dbReference type="Rhea" id="RHEA-COMP:9630"/>
        <dbReference type="Rhea" id="RHEA-COMP:9631"/>
        <dbReference type="ChEBI" id="CHEBI:15377"/>
        <dbReference type="ChEBI" id="CHEBI:78457"/>
        <dbReference type="ChEBI" id="CHEBI:78458"/>
    </reaction>
    <physiologicalReaction direction="left-to-right" evidence="12">
        <dbReference type="Rhea" id="RHEA:41829"/>
    </physiologicalReaction>
</comment>
<reference evidence="56 57" key="1">
    <citation type="submission" date="2019-02" db="EMBL/GenBank/DDBJ databases">
        <title>Deep-cultivation of Planctomycetes and their phenomic and genomic characterization uncovers novel biology.</title>
        <authorList>
            <person name="Wiegand S."/>
            <person name="Jogler M."/>
            <person name="Boedeker C."/>
            <person name="Pinto D."/>
            <person name="Vollmers J."/>
            <person name="Rivas-Marin E."/>
            <person name="Kohn T."/>
            <person name="Peeters S.H."/>
            <person name="Heuer A."/>
            <person name="Rast P."/>
            <person name="Oberbeckmann S."/>
            <person name="Bunk B."/>
            <person name="Jeske O."/>
            <person name="Meyerdierks A."/>
            <person name="Storesund J.E."/>
            <person name="Kallscheuer N."/>
            <person name="Luecker S."/>
            <person name="Lage O.M."/>
            <person name="Pohl T."/>
            <person name="Merkel B.J."/>
            <person name="Hornburger P."/>
            <person name="Mueller R.-W."/>
            <person name="Bruemmer F."/>
            <person name="Labrenz M."/>
            <person name="Spormann A.M."/>
            <person name="Op Den Camp H."/>
            <person name="Overmann J."/>
            <person name="Amann R."/>
            <person name="Jetten M.S.M."/>
            <person name="Mascher T."/>
            <person name="Medema M.H."/>
            <person name="Devos D.P."/>
            <person name="Kaster A.-K."/>
            <person name="Ovreas L."/>
            <person name="Rohde M."/>
            <person name="Galperin M.Y."/>
            <person name="Jogler C."/>
        </authorList>
    </citation>
    <scope>NUCLEOTIDE SEQUENCE [LARGE SCALE GENOMIC DNA]</scope>
    <source>
        <strain evidence="56 57">Mal64</strain>
    </source>
</reference>
<comment type="catalytic activity">
    <reaction evidence="43">
        <text>(2E)-tetradecenoyl-[ACP] + NADPH + H(+) = tetradecanoyl-[ACP] + NADP(+)</text>
        <dbReference type="Rhea" id="RHEA:41896"/>
        <dbReference type="Rhea" id="RHEA-COMP:9647"/>
        <dbReference type="Rhea" id="RHEA-COMP:9648"/>
        <dbReference type="ChEBI" id="CHEBI:15378"/>
        <dbReference type="ChEBI" id="CHEBI:57783"/>
        <dbReference type="ChEBI" id="CHEBI:58349"/>
        <dbReference type="ChEBI" id="CHEBI:78475"/>
        <dbReference type="ChEBI" id="CHEBI:78477"/>
    </reaction>
    <physiologicalReaction direction="left-to-right" evidence="43">
        <dbReference type="Rhea" id="RHEA:41897"/>
    </physiologicalReaction>
</comment>
<evidence type="ECO:0000256" key="13">
    <source>
        <dbReference type="ARBA" id="ARBA00023388"/>
    </source>
</evidence>
<dbReference type="GO" id="GO:0141148">
    <property type="term" value="F:enoyl-[acyl-carrier-protein] reductase (NADPH) activity"/>
    <property type="evidence" value="ECO:0007669"/>
    <property type="project" value="UniProtKB-EC"/>
</dbReference>
<evidence type="ECO:0000256" key="25">
    <source>
        <dbReference type="ARBA" id="ARBA00047500"/>
    </source>
</evidence>
<dbReference type="Proteomes" id="UP000315440">
    <property type="component" value="Unassembled WGS sequence"/>
</dbReference>
<dbReference type="Pfam" id="PF21089">
    <property type="entry name" value="PKS_DH_N"/>
    <property type="match status" value="1"/>
</dbReference>
<evidence type="ECO:0000256" key="43">
    <source>
        <dbReference type="ARBA" id="ARBA00049171"/>
    </source>
</evidence>
<dbReference type="Gene3D" id="3.30.70.3290">
    <property type="match status" value="1"/>
</dbReference>
<evidence type="ECO:0000256" key="49">
    <source>
        <dbReference type="ARBA" id="ARBA00049533"/>
    </source>
</evidence>
<comment type="catalytic activity">
    <reaction evidence="22">
        <text>a (3R)-hydroxyacyl-[ACP] + NADP(+) = a 3-oxoacyl-[ACP] + NADPH + H(+)</text>
        <dbReference type="Rhea" id="RHEA:17397"/>
        <dbReference type="Rhea" id="RHEA-COMP:9916"/>
        <dbReference type="Rhea" id="RHEA-COMP:9945"/>
        <dbReference type="ChEBI" id="CHEBI:15378"/>
        <dbReference type="ChEBI" id="CHEBI:57783"/>
        <dbReference type="ChEBI" id="CHEBI:58349"/>
        <dbReference type="ChEBI" id="CHEBI:78776"/>
        <dbReference type="ChEBI" id="CHEBI:78827"/>
        <dbReference type="EC" id="1.1.1.100"/>
    </reaction>
    <physiologicalReaction direction="right-to-left" evidence="22">
        <dbReference type="Rhea" id="RHEA:17399"/>
    </physiologicalReaction>
</comment>
<dbReference type="SMART" id="SM00826">
    <property type="entry name" value="PKS_DH"/>
    <property type="match status" value="1"/>
</dbReference>
<comment type="catalytic activity">
    <reaction evidence="37">
        <text>a 2,3-saturated acyl-[ACP] + NADP(+) = a (2E)-enoyl-[ACP] + NADPH + H(+)</text>
        <dbReference type="Rhea" id="RHEA:22564"/>
        <dbReference type="Rhea" id="RHEA-COMP:9925"/>
        <dbReference type="Rhea" id="RHEA-COMP:9926"/>
        <dbReference type="ChEBI" id="CHEBI:15378"/>
        <dbReference type="ChEBI" id="CHEBI:57783"/>
        <dbReference type="ChEBI" id="CHEBI:58349"/>
        <dbReference type="ChEBI" id="CHEBI:78784"/>
        <dbReference type="ChEBI" id="CHEBI:78785"/>
        <dbReference type="EC" id="1.3.1.39"/>
    </reaction>
    <physiologicalReaction direction="right-to-left" evidence="37">
        <dbReference type="Rhea" id="RHEA:22566"/>
    </physiologicalReaction>
</comment>
<evidence type="ECO:0000256" key="5">
    <source>
        <dbReference type="ARBA" id="ARBA00022799"/>
    </source>
</evidence>
<dbReference type="Gene3D" id="3.90.180.10">
    <property type="entry name" value="Medium-chain alcohol dehydrogenases, catalytic domain"/>
    <property type="match status" value="1"/>
</dbReference>
<evidence type="ECO:0000256" key="21">
    <source>
        <dbReference type="ARBA" id="ARBA00047394"/>
    </source>
</evidence>
<evidence type="ECO:0000256" key="46">
    <source>
        <dbReference type="ARBA" id="ARBA00049422"/>
    </source>
</evidence>
<evidence type="ECO:0000256" key="50">
    <source>
        <dbReference type="ARBA" id="ARBA00054155"/>
    </source>
</evidence>
<keyword evidence="6" id="KW-0521">NADP</keyword>
<name>A0A5C5ZQB8_9BACT</name>
<evidence type="ECO:0000259" key="55">
    <source>
        <dbReference type="PROSITE" id="PS52019"/>
    </source>
</evidence>
<keyword evidence="3" id="KW-0597">Phosphoprotein</keyword>
<dbReference type="CDD" id="cd00833">
    <property type="entry name" value="PKS"/>
    <property type="match status" value="1"/>
</dbReference>
<dbReference type="SMART" id="SM00829">
    <property type="entry name" value="PKS_ER"/>
    <property type="match status" value="1"/>
</dbReference>
<comment type="catalytic activity">
    <reaction evidence="25">
        <text>(2E)-butenoyl-[ACP] + NADPH + H(+) = butanoyl-[ACP] + NADP(+)</text>
        <dbReference type="Rhea" id="RHEA:41812"/>
        <dbReference type="Rhea" id="RHEA-COMP:9627"/>
        <dbReference type="Rhea" id="RHEA-COMP:9628"/>
        <dbReference type="ChEBI" id="CHEBI:15378"/>
        <dbReference type="ChEBI" id="CHEBI:57783"/>
        <dbReference type="ChEBI" id="CHEBI:58349"/>
        <dbReference type="ChEBI" id="CHEBI:78453"/>
        <dbReference type="ChEBI" id="CHEBI:78454"/>
    </reaction>
    <physiologicalReaction direction="left-to-right" evidence="25">
        <dbReference type="Rhea" id="RHEA:41813"/>
    </physiologicalReaction>
</comment>
<comment type="catalytic activity">
    <reaction evidence="40">
        <text>3-oxotetradecanoyl-[ACP] + NADPH + H(+) = (3R)-hydroxytetradecanoyl-[ACP] + NADP(+)</text>
        <dbReference type="Rhea" id="RHEA:41888"/>
        <dbReference type="Rhea" id="RHEA-COMP:9645"/>
        <dbReference type="Rhea" id="RHEA-COMP:9646"/>
        <dbReference type="ChEBI" id="CHEBI:15378"/>
        <dbReference type="ChEBI" id="CHEBI:57783"/>
        <dbReference type="ChEBI" id="CHEBI:58349"/>
        <dbReference type="ChEBI" id="CHEBI:78473"/>
        <dbReference type="ChEBI" id="CHEBI:78474"/>
    </reaction>
    <physiologicalReaction direction="left-to-right" evidence="40">
        <dbReference type="Rhea" id="RHEA:41889"/>
    </physiologicalReaction>
</comment>
<comment type="catalytic activity">
    <reaction evidence="15">
        <text>(3R)-hydroxytetradecanoyl-[ACP] = (2E)-tetradecenoyl-[ACP] + H2O</text>
        <dbReference type="Rhea" id="RHEA:41892"/>
        <dbReference type="Rhea" id="RHEA-COMP:9646"/>
        <dbReference type="Rhea" id="RHEA-COMP:9647"/>
        <dbReference type="ChEBI" id="CHEBI:15377"/>
        <dbReference type="ChEBI" id="CHEBI:78474"/>
        <dbReference type="ChEBI" id="CHEBI:78475"/>
    </reaction>
    <physiologicalReaction direction="left-to-right" evidence="15">
        <dbReference type="Rhea" id="RHEA:41893"/>
    </physiologicalReaction>
</comment>
<evidence type="ECO:0000256" key="39">
    <source>
        <dbReference type="ARBA" id="ARBA00048704"/>
    </source>
</evidence>
<dbReference type="GO" id="GO:0005886">
    <property type="term" value="C:plasma membrane"/>
    <property type="evidence" value="ECO:0007669"/>
    <property type="project" value="TreeGrafter"/>
</dbReference>
<evidence type="ECO:0000256" key="16">
    <source>
        <dbReference type="ARBA" id="ARBA00023399"/>
    </source>
</evidence>
<keyword evidence="57" id="KW-1185">Reference proteome</keyword>
<sequence length="2488" mass="264077">MSDLADRLAKLSPAQRELLQQRLTQKSAPVVDPFAEATAEPVAIIGMSCRFAGAPDLTSYWRMIEGGLEGVTETPPSRWDVDELYDAHGAPGKMTNRRGAFVDNIDSFDPTHFGITPREASRMDPQQRMLLEVAWEALENAGWPADKAQGSNTGVWVGIGGADYAKIPSQAQNYYERIDAHMGTGNALSIASNRISYIFDFRGPSASVDTACSSSSLAIHLAVEALRRGECTAALAGGVNAILTPETTLAFSKAQMLSPEGRCRPFDAGANGYVRGEGCGLVLLKKLTDAQRDGDPVLAVLRATSVNQDGRTSGISAPNGERQKACVRAALAQAGLTPAAVDYVEAHGTGTPLGDPIEMQALTEVFRRTAPSDKPLYVTSAKANIGHTETVSGVAGLIKVALLMKHGVIEPQLHLEKLNPHIKLDGSRVELPHEPVAWPAGPTPRVAGVSSFGFGGTNTHLVVSDAPIAKPAAEPAAGRTSHVLKLAAKKKDGIAEQARRLAERLNEDESITAADAAYTQNTGRCDFNARASVVADDRDDLIGRLEKLAAGERAAGVKTGEASGVARPKTAMLFTGQGSQRPGMGRELYQTSPLFRSVIDRCEEALREPLGASLAGILFTTEGKGAERINETRYTQPALFALECGVAALWESWGLRPDFLLGHSIGEYAAAVTAGVFSLEDGARLVAERARLMHSAPGHGKMAVLFVSEAEAQKLIDKSGERASVATVNGPENVVISGEAEAIERLFAAFEKTGGKGQMLVVSHAFHSELMDPVLDEFEAFAATIEHQAPSVPIASNVTGVLMTEPPTTNQQWARYWREHLRGAVRYADGVAAVAEAGASLFVEVGPTAALAGMGRRCLPDQKAAWLASLRPGKPEWRSLAESVGEFYAAGGAVDWRGWDKPYARKRIDLPNYPFDRIRCWHDPIERSAPYAVTRQGDSPVLGARLPVVGANTVYEAALSPSSPAFLADHVVQGSAVAPGALYVEQALRAAGEAQGHGGVLAVDDVAIQQAMFLANGATRRCQSTVGPESSGRRPFESHSTPLGDDGPEATWTQHASAVLVTDASDERPEPIDLKACRERLVASQTAEEFYATMAGRSLDYGPAFRVLGHVDRSAYDAVSTVEPTDSVRHEIGERYGLHPVLGDALMQTVAGATPLEKDGSYSPFTYMPVRVARVRLYETVPADEPLLAYAVRRSPEPDSDETSPELVTCDAYLVRECGEPIAAFKGVRVQRVGAAGASESQPADWLHRLAWRETEQTATEPASGPWLLFADQAGAATGLADRLEAAGSAVTLVSPGEAYAVKVDESGAKPRTRVTLPPGDDASYRKLLEMFTANPTAKPAGVAHLWSLDLPTSEAEGAAAKDAWQVSSLLGVGSVMRLVQQAARRGLACQAGVWVLTQGGQAVGDNNVSPLAAPLVGLGRVAQMEHPELSIRLLDMEDPDDSEALAAELSRPGDENQLALTGGKRWAARLEHDDEAAAALDESAAGQMAIPHGPHQLRIPRPGSFEALRYEPITRKTPGPGEVELEIHSAGLNFSDVLKALGLYPGIKDEIVPLGIEASGVVTAVGEGVSHLKAGDEALGVVPYAFGSHSTTAGYALVKKPAGLSHPEAACLPIAWLTAHHALIKLAGLAPGERVLIHAGAGGVGLAAIQIAQHAGAEVFATAGSDEKRDLLRGLGVKHVMNSRTLDFVEEIREATGREGVDVVLNSLPGEAIPASLSVLRAYGRFCEIGKIDIYQDRKLGLLPFQDNLSYFAIDLDRVLRQRPGYVRELFTEVMDRFAAGDYQPTPYTRFAESETIQAFRYMSQRKNIGKVVVETIENAADLKDADPKGVVRSDASYLITGGLGALGLRVAAWLGEQGAGGVVLLARSEPQGEKLAAVEALKASGLNVAVARADVSDHASLHQTLTTLPKGFPALRGVLHAAGVLDDGLLADMTDERFAKVTAPKTVGAWNLHRLSLDTKVFPACDLFVLFSSVAAVLGSPGQSNYAAGNAALDALAHARRRAGLSALSINWGPWAEGGMAAGVVGEGGPEENSAQAIKSMGMDLLKPDAALGLMGRLIESNAAQQVVFDPHWEAMSRLLTGRKTPLLTDLLVGAENAAAGVADTALRQRLASAPADERQKELEEIVRDELARVMGVDADQIEIAAPLSALGLDSLMALELKNNLEGKLAFTLPMAKLLEGPSVATLAEAAGEAIAGDGDEADASTGPESLLVTLRKGDPNVAPLFLLPVLGGDIRCYLGLTEKLPGTLPIVAMRPRGIDHGEPHTDMDAMLDDYTAALRNRQPEGPYSLAGWSTGGVTAFALADRLESIGEKVSQVALFDAPTPRVFKDIDTEDDIKFLLTIVGFAVRFSGVDLDLDEEKLTAIEPEKRFAFALAEAKRAGMFSADADESYVRRLVDVGEALVRATSDYEPRPIEAPVLFFAPETPGGLGDLTSHDSLNEEDWRDAIGQTLAVHTTPGDHFTMMTDRGADSIAATIESLLAINAG</sequence>
<dbReference type="SUPFAM" id="SSF51735">
    <property type="entry name" value="NAD(P)-binding Rossmann-fold domains"/>
    <property type="match status" value="3"/>
</dbReference>
<dbReference type="SMART" id="SM00825">
    <property type="entry name" value="PKS_KS"/>
    <property type="match status" value="1"/>
</dbReference>
<comment type="catalytic activity">
    <reaction evidence="13">
        <text>(3R)-hydroxydecanoyl-[ACP] = (2E)-decenoyl-[ACP] + H2O</text>
        <dbReference type="Rhea" id="RHEA:41860"/>
        <dbReference type="Rhea" id="RHEA-COMP:9638"/>
        <dbReference type="Rhea" id="RHEA-COMP:9639"/>
        <dbReference type="ChEBI" id="CHEBI:15377"/>
        <dbReference type="ChEBI" id="CHEBI:78466"/>
        <dbReference type="ChEBI" id="CHEBI:78467"/>
    </reaction>
    <physiologicalReaction direction="left-to-right" evidence="13">
        <dbReference type="Rhea" id="RHEA:41861"/>
    </physiologicalReaction>
</comment>
<comment type="catalytic activity">
    <reaction evidence="14">
        <text>a (3R)-hydroxyacyl-[ACP] = a (2E)-enoyl-[ACP] + H2O</text>
        <dbReference type="Rhea" id="RHEA:13097"/>
        <dbReference type="Rhea" id="RHEA-COMP:9925"/>
        <dbReference type="Rhea" id="RHEA-COMP:9945"/>
        <dbReference type="ChEBI" id="CHEBI:15377"/>
        <dbReference type="ChEBI" id="CHEBI:78784"/>
        <dbReference type="ChEBI" id="CHEBI:78827"/>
        <dbReference type="EC" id="4.2.1.59"/>
    </reaction>
    <physiologicalReaction direction="left-to-right" evidence="14">
        <dbReference type="Rhea" id="RHEA:13098"/>
    </physiologicalReaction>
</comment>
<dbReference type="InterPro" id="IPR020843">
    <property type="entry name" value="ER"/>
</dbReference>
<dbReference type="SMART" id="SM00823">
    <property type="entry name" value="PKS_PP"/>
    <property type="match status" value="1"/>
</dbReference>
<dbReference type="SUPFAM" id="SSF55048">
    <property type="entry name" value="Probable ACP-binding domain of malonyl-CoA ACP transacylase"/>
    <property type="match status" value="1"/>
</dbReference>
<keyword evidence="8" id="KW-0511">Multifunctional enzyme</keyword>
<comment type="catalytic activity">
    <reaction evidence="30">
        <text>acetyl-[ACP] + malonyl-[ACP] + H(+) = 3-oxobutanoyl-[ACP] + holo-[ACP] + CO2</text>
        <dbReference type="Rhea" id="RHEA:41800"/>
        <dbReference type="Rhea" id="RHEA-COMP:9621"/>
        <dbReference type="Rhea" id="RHEA-COMP:9623"/>
        <dbReference type="Rhea" id="RHEA-COMP:9625"/>
        <dbReference type="Rhea" id="RHEA-COMP:9685"/>
        <dbReference type="ChEBI" id="CHEBI:15378"/>
        <dbReference type="ChEBI" id="CHEBI:16526"/>
        <dbReference type="ChEBI" id="CHEBI:64479"/>
        <dbReference type="ChEBI" id="CHEBI:78446"/>
        <dbReference type="ChEBI" id="CHEBI:78449"/>
        <dbReference type="ChEBI" id="CHEBI:78450"/>
    </reaction>
    <physiologicalReaction direction="left-to-right" evidence="30">
        <dbReference type="Rhea" id="RHEA:41801"/>
    </physiologicalReaction>
</comment>
<dbReference type="GO" id="GO:0006633">
    <property type="term" value="P:fatty acid biosynthetic process"/>
    <property type="evidence" value="ECO:0007669"/>
    <property type="project" value="InterPro"/>
</dbReference>
<evidence type="ECO:0000256" key="36">
    <source>
        <dbReference type="ARBA" id="ARBA00048571"/>
    </source>
</evidence>